<dbReference type="AlphaFoldDB" id="A0A2M7XH78"/>
<dbReference type="PANTHER" id="PTHR47514">
    <property type="entry name" value="TRANSKETOLASE N-TERMINAL SECTION-RELATED"/>
    <property type="match status" value="1"/>
</dbReference>
<feature type="domain" description="Transketolase N-terminal" evidence="4">
    <location>
        <begin position="18"/>
        <end position="262"/>
    </location>
</feature>
<dbReference type="InterPro" id="IPR005474">
    <property type="entry name" value="Transketolase_N"/>
</dbReference>
<sequence length="282" mass="31595">MKKDFRLTNKKQKRLEELAAYIRRDLIETLVEAGSGHTAGSLGLVEIFTALYFHVLVHDPKHPEWKRRDRLILSNGHCCPVRYVAMAHAGYFPKKYLMTLRKFGSFLQGHPEVTRLPSLETTSGPLGSGSSQAAGMAYAAKMDKANWRVYCIISDGELGCGQTWEAFLFAGKNQLSNCTFILDRNHIQIDGFTEDIMPLEPLEEKFKAFNLHVINCLGNNIGDVIQAINKAKDIEDKPTVIIANTIPGCGIDFMENDFLWHGKVPRPGKEAKKAIQATQISF</sequence>
<evidence type="ECO:0000313" key="6">
    <source>
        <dbReference type="Proteomes" id="UP000229749"/>
    </source>
</evidence>
<dbReference type="Gene3D" id="3.40.50.970">
    <property type="match status" value="1"/>
</dbReference>
<keyword evidence="3" id="KW-0786">Thiamine pyrophosphate</keyword>
<evidence type="ECO:0000313" key="5">
    <source>
        <dbReference type="EMBL" id="PJA47205.1"/>
    </source>
</evidence>
<comment type="cofactor">
    <cofactor evidence="1">
        <name>thiamine diphosphate</name>
        <dbReference type="ChEBI" id="CHEBI:58937"/>
    </cofactor>
</comment>
<gene>
    <name evidence="5" type="ORF">CO172_02675</name>
</gene>
<dbReference type="PANTHER" id="PTHR47514:SF1">
    <property type="entry name" value="TRANSKETOLASE N-TERMINAL SECTION-RELATED"/>
    <property type="match status" value="1"/>
</dbReference>
<organism evidence="5 6">
    <name type="scientific">Candidatus Uhrbacteria bacterium CG_4_9_14_3_um_filter_36_7</name>
    <dbReference type="NCBI Taxonomy" id="1975033"/>
    <lineage>
        <taxon>Bacteria</taxon>
        <taxon>Candidatus Uhriibacteriota</taxon>
    </lineage>
</organism>
<protein>
    <submittedName>
        <fullName evidence="5">Transketolase</fullName>
    </submittedName>
</protein>
<evidence type="ECO:0000256" key="2">
    <source>
        <dbReference type="ARBA" id="ARBA00007131"/>
    </source>
</evidence>
<dbReference type="InterPro" id="IPR029061">
    <property type="entry name" value="THDP-binding"/>
</dbReference>
<name>A0A2M7XH78_9BACT</name>
<dbReference type="EMBL" id="PFWS01000042">
    <property type="protein sequence ID" value="PJA47205.1"/>
    <property type="molecule type" value="Genomic_DNA"/>
</dbReference>
<proteinExistence type="inferred from homology"/>
<accession>A0A2M7XH78</accession>
<dbReference type="CDD" id="cd02012">
    <property type="entry name" value="TPP_TK"/>
    <property type="match status" value="1"/>
</dbReference>
<evidence type="ECO:0000259" key="4">
    <source>
        <dbReference type="Pfam" id="PF00456"/>
    </source>
</evidence>
<evidence type="ECO:0000256" key="1">
    <source>
        <dbReference type="ARBA" id="ARBA00001964"/>
    </source>
</evidence>
<dbReference type="SUPFAM" id="SSF52518">
    <property type="entry name" value="Thiamin diphosphate-binding fold (THDP-binding)"/>
    <property type="match status" value="1"/>
</dbReference>
<dbReference type="Proteomes" id="UP000229749">
    <property type="component" value="Unassembled WGS sequence"/>
</dbReference>
<comment type="caution">
    <text evidence="5">The sequence shown here is derived from an EMBL/GenBank/DDBJ whole genome shotgun (WGS) entry which is preliminary data.</text>
</comment>
<comment type="similarity">
    <text evidence="2">Belongs to the transketolase family.</text>
</comment>
<dbReference type="Pfam" id="PF00456">
    <property type="entry name" value="Transketolase_N"/>
    <property type="match status" value="1"/>
</dbReference>
<reference evidence="6" key="1">
    <citation type="submission" date="2017-09" db="EMBL/GenBank/DDBJ databases">
        <title>Depth-based differentiation of microbial function through sediment-hosted aquifers and enrichment of novel symbionts in the deep terrestrial subsurface.</title>
        <authorList>
            <person name="Probst A.J."/>
            <person name="Ladd B."/>
            <person name="Jarett J.K."/>
            <person name="Geller-Mcgrath D.E."/>
            <person name="Sieber C.M.K."/>
            <person name="Emerson J.B."/>
            <person name="Anantharaman K."/>
            <person name="Thomas B.C."/>
            <person name="Malmstrom R."/>
            <person name="Stieglmeier M."/>
            <person name="Klingl A."/>
            <person name="Woyke T."/>
            <person name="Ryan C.M."/>
            <person name="Banfield J.F."/>
        </authorList>
    </citation>
    <scope>NUCLEOTIDE SEQUENCE [LARGE SCALE GENOMIC DNA]</scope>
</reference>
<evidence type="ECO:0000256" key="3">
    <source>
        <dbReference type="ARBA" id="ARBA00023052"/>
    </source>
</evidence>